<dbReference type="InterPro" id="IPR016185">
    <property type="entry name" value="PreATP-grasp_dom_sf"/>
</dbReference>
<dbReference type="GO" id="GO:0004075">
    <property type="term" value="F:biotin carboxylase activity"/>
    <property type="evidence" value="ECO:0007669"/>
    <property type="project" value="UniProtKB-EC"/>
</dbReference>
<dbReference type="SUPFAM" id="SSF52440">
    <property type="entry name" value="PreATP-grasp domain"/>
    <property type="match status" value="1"/>
</dbReference>
<evidence type="ECO:0000313" key="12">
    <source>
        <dbReference type="EMBL" id="GAC58280.1"/>
    </source>
</evidence>
<dbReference type="InterPro" id="IPR011053">
    <property type="entry name" value="Single_hybrid_motif"/>
</dbReference>
<dbReference type="Pfam" id="PF02786">
    <property type="entry name" value="CPSase_L_D2"/>
    <property type="match status" value="1"/>
</dbReference>
<evidence type="ECO:0000313" key="13">
    <source>
        <dbReference type="Proteomes" id="UP000053405"/>
    </source>
</evidence>
<dbReference type="AlphaFoldDB" id="L7LAW3"/>
<dbReference type="Gene3D" id="2.40.50.100">
    <property type="match status" value="1"/>
</dbReference>
<evidence type="ECO:0000256" key="4">
    <source>
        <dbReference type="ARBA" id="ARBA00022741"/>
    </source>
</evidence>
<evidence type="ECO:0000256" key="7">
    <source>
        <dbReference type="ARBA" id="ARBA00048501"/>
    </source>
</evidence>
<dbReference type="PROSITE" id="PS00188">
    <property type="entry name" value="BIOTIN"/>
    <property type="match status" value="1"/>
</dbReference>
<dbReference type="EMBL" id="BANT01000036">
    <property type="protein sequence ID" value="GAC58280.1"/>
    <property type="molecule type" value="Genomic_DNA"/>
</dbReference>
<dbReference type="InterPro" id="IPR011764">
    <property type="entry name" value="Biotin_carboxylation_dom"/>
</dbReference>
<evidence type="ECO:0000256" key="3">
    <source>
        <dbReference type="ARBA" id="ARBA00022598"/>
    </source>
</evidence>
<dbReference type="SUPFAM" id="SSF56059">
    <property type="entry name" value="Glutathione synthetase ATP-binding domain-like"/>
    <property type="match status" value="1"/>
</dbReference>
<dbReference type="PANTHER" id="PTHR18866">
    <property type="entry name" value="CARBOXYLASE:PYRUVATE/ACETYL-COA/PROPIONYL-COA CARBOXYLASE"/>
    <property type="match status" value="1"/>
</dbReference>
<dbReference type="PROSITE" id="PS00867">
    <property type="entry name" value="CPSASE_2"/>
    <property type="match status" value="1"/>
</dbReference>
<feature type="domain" description="Lipoyl-binding" evidence="9">
    <location>
        <begin position="581"/>
        <end position="656"/>
    </location>
</feature>
<comment type="cofactor">
    <cofactor evidence="1">
        <name>biotin</name>
        <dbReference type="ChEBI" id="CHEBI:57586"/>
    </cofactor>
</comment>
<protein>
    <recommendedName>
        <fullName evidence="2">biotin carboxylase</fullName>
        <ecNumber evidence="2">6.3.4.14</ecNumber>
    </recommendedName>
</protein>
<dbReference type="PANTHER" id="PTHR18866:SF126">
    <property type="entry name" value="BIOTIN CARBOXYLASE"/>
    <property type="match status" value="1"/>
</dbReference>
<evidence type="ECO:0000259" key="11">
    <source>
        <dbReference type="PROSITE" id="PS50979"/>
    </source>
</evidence>
<dbReference type="PROSITE" id="PS50975">
    <property type="entry name" value="ATP_GRASP"/>
    <property type="match status" value="1"/>
</dbReference>
<evidence type="ECO:0000256" key="6">
    <source>
        <dbReference type="ARBA" id="ARBA00023267"/>
    </source>
</evidence>
<dbReference type="CDD" id="cd06850">
    <property type="entry name" value="biotinyl_domain"/>
    <property type="match status" value="1"/>
</dbReference>
<keyword evidence="6" id="KW-0092">Biotin</keyword>
<evidence type="ECO:0000259" key="9">
    <source>
        <dbReference type="PROSITE" id="PS50968"/>
    </source>
</evidence>
<dbReference type="PROSITE" id="PS50979">
    <property type="entry name" value="BC"/>
    <property type="match status" value="1"/>
</dbReference>
<feature type="domain" description="ATP-grasp" evidence="10">
    <location>
        <begin position="107"/>
        <end position="308"/>
    </location>
</feature>
<evidence type="ECO:0000256" key="5">
    <source>
        <dbReference type="ARBA" id="ARBA00022840"/>
    </source>
</evidence>
<dbReference type="Pfam" id="PF02785">
    <property type="entry name" value="Biotin_carb_C"/>
    <property type="match status" value="1"/>
</dbReference>
<comment type="caution">
    <text evidence="12">The sequence shown here is derived from an EMBL/GenBank/DDBJ whole genome shotgun (WGS) entry which is preliminary data.</text>
</comment>
<dbReference type="PROSITE" id="PS50968">
    <property type="entry name" value="BIOTINYL_LIPOYL"/>
    <property type="match status" value="1"/>
</dbReference>
<dbReference type="Pfam" id="PF00364">
    <property type="entry name" value="Biotin_lipoyl"/>
    <property type="match status" value="1"/>
</dbReference>
<dbReference type="Pfam" id="PF21139">
    <property type="entry name" value="BT_MCC_alpha"/>
    <property type="match status" value="1"/>
</dbReference>
<dbReference type="InterPro" id="IPR000089">
    <property type="entry name" value="Biotin_lipoyl"/>
</dbReference>
<accession>L7LAW3</accession>
<dbReference type="Proteomes" id="UP000053405">
    <property type="component" value="Unassembled WGS sequence"/>
</dbReference>
<dbReference type="SMART" id="SM00878">
    <property type="entry name" value="Biotin_carb_C"/>
    <property type="match status" value="1"/>
</dbReference>
<evidence type="ECO:0000256" key="8">
    <source>
        <dbReference type="PROSITE-ProRule" id="PRU00409"/>
    </source>
</evidence>
<dbReference type="InterPro" id="IPR011761">
    <property type="entry name" value="ATP-grasp"/>
</dbReference>
<dbReference type="InterPro" id="IPR005482">
    <property type="entry name" value="Biotin_COase_C"/>
</dbReference>
<dbReference type="SUPFAM" id="SSF51246">
    <property type="entry name" value="Rudiment single hybrid motif"/>
    <property type="match status" value="1"/>
</dbReference>
<dbReference type="OrthoDB" id="9760256at2"/>
<organism evidence="12 13">
    <name type="scientific">Gordonia hirsuta DSM 44140 = NBRC 16056</name>
    <dbReference type="NCBI Taxonomy" id="1121927"/>
    <lineage>
        <taxon>Bacteria</taxon>
        <taxon>Bacillati</taxon>
        <taxon>Actinomycetota</taxon>
        <taxon>Actinomycetes</taxon>
        <taxon>Mycobacteriales</taxon>
        <taxon>Gordoniaceae</taxon>
        <taxon>Gordonia</taxon>
    </lineage>
</organism>
<dbReference type="STRING" id="1121927.GOHSU_36_00230"/>
<keyword evidence="5 8" id="KW-0067">ATP-binding</keyword>
<name>L7LAW3_9ACTN</name>
<dbReference type="FunFam" id="2.40.50.100:FF:000003">
    <property type="entry name" value="Acetyl-CoA carboxylase biotin carboxyl carrier protein"/>
    <property type="match status" value="1"/>
</dbReference>
<comment type="catalytic activity">
    <reaction evidence="7">
        <text>N(6)-biotinyl-L-lysyl-[protein] + hydrogencarbonate + ATP = N(6)-carboxybiotinyl-L-lysyl-[protein] + ADP + phosphate + H(+)</text>
        <dbReference type="Rhea" id="RHEA:13501"/>
        <dbReference type="Rhea" id="RHEA-COMP:10505"/>
        <dbReference type="Rhea" id="RHEA-COMP:10506"/>
        <dbReference type="ChEBI" id="CHEBI:15378"/>
        <dbReference type="ChEBI" id="CHEBI:17544"/>
        <dbReference type="ChEBI" id="CHEBI:30616"/>
        <dbReference type="ChEBI" id="CHEBI:43474"/>
        <dbReference type="ChEBI" id="CHEBI:83144"/>
        <dbReference type="ChEBI" id="CHEBI:83145"/>
        <dbReference type="ChEBI" id="CHEBI:456216"/>
        <dbReference type="EC" id="6.3.4.14"/>
    </reaction>
    <physiologicalReaction direction="left-to-right" evidence="7">
        <dbReference type="Rhea" id="RHEA:13502"/>
    </physiologicalReaction>
</comment>
<dbReference type="SUPFAM" id="SSF51230">
    <property type="entry name" value="Single hybrid motif"/>
    <property type="match status" value="1"/>
</dbReference>
<dbReference type="RefSeq" id="WP_005942146.1">
    <property type="nucleotide sequence ID" value="NZ_ATVK01000057.1"/>
</dbReference>
<dbReference type="Gene3D" id="3.30.470.20">
    <property type="entry name" value="ATP-grasp fold, B domain"/>
    <property type="match status" value="1"/>
</dbReference>
<dbReference type="InterPro" id="IPR050856">
    <property type="entry name" value="Biotin_carboxylase_complex"/>
</dbReference>
<dbReference type="InterPro" id="IPR001882">
    <property type="entry name" value="Biotin_BS"/>
</dbReference>
<proteinExistence type="predicted"/>
<dbReference type="Pfam" id="PF00289">
    <property type="entry name" value="Biotin_carb_N"/>
    <property type="match status" value="1"/>
</dbReference>
<evidence type="ECO:0000256" key="2">
    <source>
        <dbReference type="ARBA" id="ARBA00013263"/>
    </source>
</evidence>
<gene>
    <name evidence="12" type="ORF">GOHSU_36_00230</name>
</gene>
<keyword evidence="3" id="KW-0436">Ligase</keyword>
<dbReference type="GO" id="GO:0005524">
    <property type="term" value="F:ATP binding"/>
    <property type="evidence" value="ECO:0007669"/>
    <property type="project" value="UniProtKB-UniRule"/>
</dbReference>
<dbReference type="InterPro" id="IPR005481">
    <property type="entry name" value="BC-like_N"/>
</dbReference>
<evidence type="ECO:0000259" key="10">
    <source>
        <dbReference type="PROSITE" id="PS50975"/>
    </source>
</evidence>
<keyword evidence="4 8" id="KW-0547">Nucleotide-binding</keyword>
<dbReference type="InterPro" id="IPR048429">
    <property type="entry name" value="MCC_alpha_BT"/>
</dbReference>
<reference evidence="12 13" key="1">
    <citation type="submission" date="2012-12" db="EMBL/GenBank/DDBJ databases">
        <title>Whole genome shotgun sequence of Gordonia hirsuta NBRC 16056.</title>
        <authorList>
            <person name="Isaki-Nakamura S."/>
            <person name="Hosoyama A."/>
            <person name="Tsuchikane K."/>
            <person name="Katsumata H."/>
            <person name="Baba S."/>
            <person name="Yamazaki S."/>
            <person name="Fujita N."/>
        </authorList>
    </citation>
    <scope>NUCLEOTIDE SEQUENCE [LARGE SCALE GENOMIC DNA]</scope>
    <source>
        <strain evidence="12 13">NBRC 16056</strain>
    </source>
</reference>
<feature type="domain" description="Biotin carboxylation" evidence="11">
    <location>
        <begin position="1"/>
        <end position="445"/>
    </location>
</feature>
<evidence type="ECO:0000256" key="1">
    <source>
        <dbReference type="ARBA" id="ARBA00001953"/>
    </source>
</evidence>
<dbReference type="InterPro" id="IPR011054">
    <property type="entry name" value="Rudment_hybrid_motif"/>
</dbReference>
<keyword evidence="13" id="KW-1185">Reference proteome</keyword>
<dbReference type="EC" id="6.3.4.14" evidence="2"/>
<sequence>MINRVLVANRGEIARRVFHTCRRSGIGTVAVASTADRCAPHAREADVVVELPGAAPAETYLRGDLIIEAAGRVGADAVHPGYGFLSENAAFARQVLDAGLTWIGPPPEAIELMGSKVESKRLMDQAGVPVLGELDPETITEEQLPVLVKASAGGGGRGMRIVHTLAELPEAVAAASAEAASAFGDPAVFCEQYIATGRHIEVQILADRHGNVWPLGERECSIQRRHQKVLEEAPSPMVDTPMRQRLCEAAVLAAHAVDYVGAGTVEFLADDRGDFFFLEMNTRLQVEHPVTECVTGVDLVAWQLRIAEGAELPTTEIPVFHGHAIEARLVAEDPSSDWLPTNGPIHRFEVGRGDTEFAIPDSPGLRVDGGFGAGDAVSVHYDAMLAKVIAWAPTRAEAARLLAGALAASRLHGPVTNRDLLVQVLRHPEFLSGDIDTGFFDRDSAAGVFEPLAGPAAVGYSAIAAALARGMEYRAHATVAAMMPPAWRNVPAMPQRTEFTTSAGEVVGVEYQHTGEGFVAGLAGADGPASPEVAAVAVDAVDLVIDGARYRFQVAFTGDRVDVDSPFGSVVLGSVPRFRDPQLERAAGSLIAPMPAMVTAVLVTQGDTVTAGDPVVVLEAMKMQHTVAAPQDGVVSAVNVAAGQQIETDHILVVIDDSPEGDAP</sequence>
<dbReference type="eggNOG" id="COG4770">
    <property type="taxonomic scope" value="Bacteria"/>
</dbReference>
<dbReference type="GO" id="GO:0046872">
    <property type="term" value="F:metal ion binding"/>
    <property type="evidence" value="ECO:0007669"/>
    <property type="project" value="InterPro"/>
</dbReference>
<dbReference type="InterPro" id="IPR005479">
    <property type="entry name" value="CPAse_ATP-bd"/>
</dbReference>